<dbReference type="InterPro" id="IPR021145">
    <property type="entry name" value="Portal_protein_SPP1_Gp6-like"/>
</dbReference>
<reference evidence="2 3" key="1">
    <citation type="journal article" date="2019" name="Microbiol. Resour. Announc.">
        <title>Draft Genome Sequences of Type Strains of Gordonibacter faecihominis, Paraeggerthella hongkongensis, Parvibacter caecicola,Slackia equolifaciens, Slackia faecicanis, and Slackia isoflavoniconvertens.</title>
        <authorList>
            <person name="Danylec N."/>
            <person name="Stoll D.A."/>
            <person name="Dotsch A."/>
            <person name="Huch M."/>
        </authorList>
    </citation>
    <scope>NUCLEOTIDE SEQUENCE [LARGE SCALE GENOMIC DNA]</scope>
    <source>
        <strain evidence="2 3">DSM 18785</strain>
    </source>
</reference>
<proteinExistence type="predicted"/>
<feature type="region of interest" description="Disordered" evidence="1">
    <location>
        <begin position="523"/>
        <end position="563"/>
    </location>
</feature>
<organism evidence="2 3">
    <name type="scientific">Adlercreutzia equolifaciens subsp. celatus DSM 18785</name>
    <dbReference type="NCBI Taxonomy" id="1121021"/>
    <lineage>
        <taxon>Bacteria</taxon>
        <taxon>Bacillati</taxon>
        <taxon>Actinomycetota</taxon>
        <taxon>Coriobacteriia</taxon>
        <taxon>Eggerthellales</taxon>
        <taxon>Eggerthellaceae</taxon>
        <taxon>Adlercreutzia</taxon>
    </lineage>
</organism>
<evidence type="ECO:0000256" key="1">
    <source>
        <dbReference type="SAM" id="MobiDB-lite"/>
    </source>
</evidence>
<feature type="region of interest" description="Disordered" evidence="1">
    <location>
        <begin position="1"/>
        <end position="20"/>
    </location>
</feature>
<sequence length="563" mass="62201">MVHGRLPLLSRATSSPTSLGPRAAPLLWTVRAEVTVGDTVEVNSDDVSVEPEASKGGGETVGSDVSPSPKPNDATRTLHGRAPLLTSYDVIDKTNVADALNEVLPAFGVNVADIEYLWGYYKGRQPILLREKPVRPEINNRIVENHAQEIVAFKLGYQLAEPLQYTCRKADGEGYDEHSKDVNELNTLMYAEDKEAGDRDLFEWMLVAGTACRMVLARAGEDEDGCAPFELFALDPRKSGVVRKTGYRDDVAFGFIVGTRPRTCETFYTVYTDKFMYEVENGRVVASCAHTYGSCPIVEYKLNNARMGVFEPVLPLLDAIDKAESDRINGIEQTVQCLMKFINVDISKEDFKEIMEVGGIKLESREGRPGDVDILRNDLDQTQTQITKDDMYQAVLNICGMPNRSTGSASADTGAAVLLRDGWTLAESHAKSYELQMKRSERDALRVVLSICRQSASCDIDLRIRDIELKFNRRNYENILTKAQTFTTLMQSKMLDPEVVFQVSGLFTDPEAAWTATQKWLDEKASEAPALPEQNTTDDNGNIGHQAGQPELGGDGAASAEEA</sequence>
<feature type="region of interest" description="Disordered" evidence="1">
    <location>
        <begin position="44"/>
        <end position="77"/>
    </location>
</feature>
<evidence type="ECO:0000313" key="2">
    <source>
        <dbReference type="EMBL" id="RNL37902.1"/>
    </source>
</evidence>
<comment type="caution">
    <text evidence="2">The sequence shown here is derived from an EMBL/GenBank/DDBJ whole genome shotgun (WGS) entry which is preliminary data.</text>
</comment>
<name>A0A3N0ASQ8_9ACTN</name>
<dbReference type="Pfam" id="PF05133">
    <property type="entry name" value="SPP1_portal"/>
    <property type="match status" value="1"/>
</dbReference>
<accession>A0A3N0ASQ8</accession>
<evidence type="ECO:0000313" key="3">
    <source>
        <dbReference type="Proteomes" id="UP000278327"/>
    </source>
</evidence>
<dbReference type="Proteomes" id="UP000278327">
    <property type="component" value="Unassembled WGS sequence"/>
</dbReference>
<dbReference type="AlphaFoldDB" id="A0A3N0ASQ8"/>
<evidence type="ECO:0008006" key="4">
    <source>
        <dbReference type="Google" id="ProtNLM"/>
    </source>
</evidence>
<gene>
    <name evidence="2" type="ORF">DMP10_06470</name>
</gene>
<keyword evidence="3" id="KW-1185">Reference proteome</keyword>
<protein>
    <recommendedName>
        <fullName evidence="4">Phage portal protein</fullName>
    </recommendedName>
</protein>
<dbReference type="EMBL" id="QICA01000009">
    <property type="protein sequence ID" value="RNL37902.1"/>
    <property type="molecule type" value="Genomic_DNA"/>
</dbReference>